<keyword evidence="3 8" id="KW-1134">Transmembrane beta strand</keyword>
<evidence type="ECO:0000256" key="8">
    <source>
        <dbReference type="PROSITE-ProRule" id="PRU01360"/>
    </source>
</evidence>
<dbReference type="SUPFAM" id="SSF49464">
    <property type="entry name" value="Carboxypeptidase regulatory domain-like"/>
    <property type="match status" value="1"/>
</dbReference>
<sequence length="1063" mass="119021">MTKKILILLWFGIWSGMLQAQNSTSLIGKVISQEDGVPLPGALITLNTDQHMVLTDEDGGFRIDAAPGGYSLRVSYLGMKPYEISITLPYSEELLIQMESDQRNLEEVTVMSTGYQELPAERVTGSFVSLDRKLINRKVSTNLIDRLEDITPGLIFNRGPSVGNNQISIRGRSTLFANTAPLIIVDNFPYDGPLESINPNDVEHISILKDAAAASIWGARAGNGVIVISTKSGLKSSAPKVSLNSNVNIIQAPDLFYVPQMNMGDFVDIEKSLFENNFYRSTESNPNRQALPPVVETLISLRDGKITEEEASSRIQNYKNADLRTDLTQLYYRPQVNQQHSISVAGGGPASTYQFGLGFDKNLHSINGNDDDRWTIQAKNSWDLIDSKLTWSVGAYISKAQTNTRTQLPQNSPYSSLIDPSGIPLPIFTNLSQRFIESVQGQGLLDWYNVPVNEIGQLDYKNERLDGRFQTALNLKIIEGLSADISYQYWTGRTRNRERNPSQSYFVRDLVNRYSQLDENGLIRQVIPSGDILDFAESYSFSHTLRGLLKYQKNWKGQHSLNLLAGTEVRDLKSESNSILYYGYNDALATSAILDYLNRYPSFYNPSSMQTIDAGTSHSGLTDRFISFYSNLGYTYRDKWDLTLSIRKDQSNFFGVNSNKRGVPLWSAGLGWTLSQEKFMSFLGNAYLKWKTSYGYSGNLDKSLSGLMTASYFNQPSSRFVPNIPGAQIVNPPNPNLSWEKVGIWNTGFDFESGNGKYTANLEFYKKRGMDLIGEYGVDPASGFFTITGNNAETQTNGIDLILGANWLKGSVGWRTDLFYSKVKDQVVKVDVTQTAGGLLNSFYQATPIPVVDNPLFGVYSYDWSGLNPDTGDPVGILDGEPSEDYLAIINSATPENLKFHGSARPTDFGALRNTFTWKGFSLSLNISYRFGYYYRRTSIDYFSLLRGQIGHGDYGKRWLEPGDELTTQIPSLPANANVLRNLYYSNSSILVERGDHIRLQDIRLGYSFDKLANPWLPFESAELYGYANNLGIIWKASKDDLDPDFQYSSPLRSMAFGLRINF</sequence>
<keyword evidence="7 8" id="KW-0998">Cell outer membrane</keyword>
<keyword evidence="14" id="KW-1185">Reference proteome</keyword>
<feature type="domain" description="TonB-dependent receptor-like beta-barrel" evidence="11">
    <location>
        <begin position="459"/>
        <end position="819"/>
    </location>
</feature>
<keyword evidence="6 8" id="KW-0472">Membrane</keyword>
<evidence type="ECO:0000256" key="7">
    <source>
        <dbReference type="ARBA" id="ARBA00023237"/>
    </source>
</evidence>
<organism evidence="13 14">
    <name type="scientific">Algoriphagus pacificus</name>
    <dbReference type="NCBI Taxonomy" id="2811234"/>
    <lineage>
        <taxon>Bacteria</taxon>
        <taxon>Pseudomonadati</taxon>
        <taxon>Bacteroidota</taxon>
        <taxon>Cytophagia</taxon>
        <taxon>Cytophagales</taxon>
        <taxon>Cyclobacteriaceae</taxon>
        <taxon>Algoriphagus</taxon>
    </lineage>
</organism>
<keyword evidence="2 8" id="KW-0813">Transport</keyword>
<dbReference type="InterPro" id="IPR023996">
    <property type="entry name" value="TonB-dep_OMP_SusC/RagA"/>
</dbReference>
<dbReference type="InterPro" id="IPR023997">
    <property type="entry name" value="TonB-dep_OMP_SusC/RagA_CS"/>
</dbReference>
<dbReference type="SUPFAM" id="SSF56935">
    <property type="entry name" value="Porins"/>
    <property type="match status" value="1"/>
</dbReference>
<evidence type="ECO:0000256" key="3">
    <source>
        <dbReference type="ARBA" id="ARBA00022452"/>
    </source>
</evidence>
<dbReference type="Gene3D" id="2.40.170.20">
    <property type="entry name" value="TonB-dependent receptor, beta-barrel domain"/>
    <property type="match status" value="1"/>
</dbReference>
<dbReference type="Gene3D" id="2.170.130.10">
    <property type="entry name" value="TonB-dependent receptor, plug domain"/>
    <property type="match status" value="1"/>
</dbReference>
<evidence type="ECO:0000256" key="1">
    <source>
        <dbReference type="ARBA" id="ARBA00004571"/>
    </source>
</evidence>
<evidence type="ECO:0000256" key="9">
    <source>
        <dbReference type="RuleBase" id="RU003357"/>
    </source>
</evidence>
<evidence type="ECO:0000313" key="13">
    <source>
        <dbReference type="EMBL" id="MBN7817773.1"/>
    </source>
</evidence>
<evidence type="ECO:0000256" key="4">
    <source>
        <dbReference type="ARBA" id="ARBA00022692"/>
    </source>
</evidence>
<dbReference type="Pfam" id="PF00593">
    <property type="entry name" value="TonB_dep_Rec_b-barrel"/>
    <property type="match status" value="1"/>
</dbReference>
<dbReference type="InterPro" id="IPR012910">
    <property type="entry name" value="Plug_dom"/>
</dbReference>
<comment type="similarity">
    <text evidence="8 9">Belongs to the TonB-dependent receptor family.</text>
</comment>
<keyword evidence="10" id="KW-0732">Signal</keyword>
<feature type="chain" id="PRO_5046110225" evidence="10">
    <location>
        <begin position="21"/>
        <end position="1063"/>
    </location>
</feature>
<dbReference type="NCBIfam" id="TIGR04056">
    <property type="entry name" value="OMP_RagA_SusC"/>
    <property type="match status" value="1"/>
</dbReference>
<name>A0ABS3CKZ1_9BACT</name>
<dbReference type="RefSeq" id="WP_206588440.1">
    <property type="nucleotide sequence ID" value="NZ_JAFKCU010000007.1"/>
</dbReference>
<comment type="subcellular location">
    <subcellularLocation>
        <location evidence="1 8">Cell outer membrane</location>
        <topology evidence="1 8">Multi-pass membrane protein</topology>
    </subcellularLocation>
</comment>
<evidence type="ECO:0000259" key="12">
    <source>
        <dbReference type="Pfam" id="PF07715"/>
    </source>
</evidence>
<accession>A0ABS3CKZ1</accession>
<dbReference type="Proteomes" id="UP000664480">
    <property type="component" value="Unassembled WGS sequence"/>
</dbReference>
<dbReference type="InterPro" id="IPR000531">
    <property type="entry name" value="Beta-barrel_TonB"/>
</dbReference>
<evidence type="ECO:0000256" key="5">
    <source>
        <dbReference type="ARBA" id="ARBA00023077"/>
    </source>
</evidence>
<dbReference type="EMBL" id="JAFKCU010000007">
    <property type="protein sequence ID" value="MBN7817773.1"/>
    <property type="molecule type" value="Genomic_DNA"/>
</dbReference>
<evidence type="ECO:0000256" key="2">
    <source>
        <dbReference type="ARBA" id="ARBA00022448"/>
    </source>
</evidence>
<dbReference type="PROSITE" id="PS52016">
    <property type="entry name" value="TONB_DEPENDENT_REC_3"/>
    <property type="match status" value="1"/>
</dbReference>
<dbReference type="InterPro" id="IPR037066">
    <property type="entry name" value="Plug_dom_sf"/>
</dbReference>
<protein>
    <submittedName>
        <fullName evidence="13">SusC/RagA family TonB-linked outer membrane protein</fullName>
    </submittedName>
</protein>
<dbReference type="Pfam" id="PF07715">
    <property type="entry name" value="Plug"/>
    <property type="match status" value="1"/>
</dbReference>
<comment type="caution">
    <text evidence="13">The sequence shown here is derived from an EMBL/GenBank/DDBJ whole genome shotgun (WGS) entry which is preliminary data.</text>
</comment>
<dbReference type="Gene3D" id="2.60.40.1120">
    <property type="entry name" value="Carboxypeptidase-like, regulatory domain"/>
    <property type="match status" value="1"/>
</dbReference>
<dbReference type="InterPro" id="IPR036942">
    <property type="entry name" value="Beta-barrel_TonB_sf"/>
</dbReference>
<evidence type="ECO:0000313" key="14">
    <source>
        <dbReference type="Proteomes" id="UP000664480"/>
    </source>
</evidence>
<dbReference type="InterPro" id="IPR039426">
    <property type="entry name" value="TonB-dep_rcpt-like"/>
</dbReference>
<evidence type="ECO:0000256" key="10">
    <source>
        <dbReference type="SAM" id="SignalP"/>
    </source>
</evidence>
<dbReference type="InterPro" id="IPR008969">
    <property type="entry name" value="CarboxyPept-like_regulatory"/>
</dbReference>
<reference evidence="13 14" key="1">
    <citation type="submission" date="2021-03" db="EMBL/GenBank/DDBJ databases">
        <title>novel species isolated from a fishpond in China.</title>
        <authorList>
            <person name="Lu H."/>
            <person name="Cai Z."/>
        </authorList>
    </citation>
    <scope>NUCLEOTIDE SEQUENCE [LARGE SCALE GENOMIC DNA]</scope>
    <source>
        <strain evidence="13 14">YJ13C</strain>
    </source>
</reference>
<evidence type="ECO:0000259" key="11">
    <source>
        <dbReference type="Pfam" id="PF00593"/>
    </source>
</evidence>
<gene>
    <name evidence="13" type="ORF">J0A69_20185</name>
</gene>
<feature type="domain" description="TonB-dependent receptor plug" evidence="12">
    <location>
        <begin position="121"/>
        <end position="225"/>
    </location>
</feature>
<keyword evidence="4 8" id="KW-0812">Transmembrane</keyword>
<feature type="signal peptide" evidence="10">
    <location>
        <begin position="1"/>
        <end position="20"/>
    </location>
</feature>
<dbReference type="Pfam" id="PF13715">
    <property type="entry name" value="CarbopepD_reg_2"/>
    <property type="match status" value="1"/>
</dbReference>
<evidence type="ECO:0000256" key="6">
    <source>
        <dbReference type="ARBA" id="ARBA00023136"/>
    </source>
</evidence>
<proteinExistence type="inferred from homology"/>
<keyword evidence="5 9" id="KW-0798">TonB box</keyword>
<dbReference type="NCBIfam" id="TIGR04057">
    <property type="entry name" value="SusC_RagA_signa"/>
    <property type="match status" value="1"/>
</dbReference>